<gene>
    <name evidence="2" type="ORF">ENR15_08845</name>
</gene>
<comment type="caution">
    <text evidence="2">The sequence shown here is derived from an EMBL/GenBank/DDBJ whole genome shotgun (WGS) entry which is preliminary data.</text>
</comment>
<dbReference type="EMBL" id="DSPX01000086">
    <property type="protein sequence ID" value="HGG00740.1"/>
    <property type="molecule type" value="Genomic_DNA"/>
</dbReference>
<name>A0A7C3ZGP7_9CYAN</name>
<organism evidence="2">
    <name type="scientific">Planktothricoides sp. SpSt-374</name>
    <dbReference type="NCBI Taxonomy" id="2282167"/>
    <lineage>
        <taxon>Bacteria</taxon>
        <taxon>Bacillati</taxon>
        <taxon>Cyanobacteriota</taxon>
        <taxon>Cyanophyceae</taxon>
        <taxon>Oscillatoriophycideae</taxon>
        <taxon>Oscillatoriales</taxon>
        <taxon>Oscillatoriaceae</taxon>
        <taxon>Planktothricoides</taxon>
    </lineage>
</organism>
<accession>A0A7C3ZGP7</accession>
<protein>
    <submittedName>
        <fullName evidence="2">Uncharacterized protein</fullName>
    </submittedName>
</protein>
<evidence type="ECO:0000313" key="2">
    <source>
        <dbReference type="EMBL" id="HGG00740.1"/>
    </source>
</evidence>
<dbReference type="AlphaFoldDB" id="A0A7C3ZGP7"/>
<sequence>MATTLGGAKPDDDQFLGLAPDDSPEGFAPRGGGMLSLAPSGPIANPDGLAGLIKTGLLVSGVSPALTNL</sequence>
<evidence type="ECO:0000256" key="1">
    <source>
        <dbReference type="SAM" id="MobiDB-lite"/>
    </source>
</evidence>
<reference evidence="2" key="1">
    <citation type="journal article" date="2020" name="mSystems">
        <title>Genome- and Community-Level Interaction Insights into Carbon Utilization and Element Cycling Functions of Hydrothermarchaeota in Hydrothermal Sediment.</title>
        <authorList>
            <person name="Zhou Z."/>
            <person name="Liu Y."/>
            <person name="Xu W."/>
            <person name="Pan J."/>
            <person name="Luo Z.H."/>
            <person name="Li M."/>
        </authorList>
    </citation>
    <scope>NUCLEOTIDE SEQUENCE [LARGE SCALE GENOMIC DNA]</scope>
    <source>
        <strain evidence="2">SpSt-374</strain>
    </source>
</reference>
<feature type="region of interest" description="Disordered" evidence="1">
    <location>
        <begin position="1"/>
        <end position="33"/>
    </location>
</feature>
<proteinExistence type="predicted"/>